<keyword evidence="1" id="KW-1133">Transmembrane helix</keyword>
<dbReference type="InterPro" id="IPR002035">
    <property type="entry name" value="VWF_A"/>
</dbReference>
<feature type="transmembrane region" description="Helical" evidence="1">
    <location>
        <begin position="954"/>
        <end position="981"/>
    </location>
</feature>
<evidence type="ECO:0000259" key="3">
    <source>
        <dbReference type="PROSITE" id="PS50234"/>
    </source>
</evidence>
<dbReference type="Pfam" id="PF00092">
    <property type="entry name" value="VWA"/>
    <property type="match status" value="1"/>
</dbReference>
<keyword evidence="1" id="KW-0472">Membrane</keyword>
<gene>
    <name evidence="4" type="ORF">OTU49_009884</name>
</gene>
<dbReference type="EMBL" id="JARKIK010000077">
    <property type="protein sequence ID" value="KAK8727022.1"/>
    <property type="molecule type" value="Genomic_DNA"/>
</dbReference>
<name>A0AAW0W9D8_CHEQU</name>
<keyword evidence="1" id="KW-0812">Transmembrane</keyword>
<evidence type="ECO:0000313" key="4">
    <source>
        <dbReference type="EMBL" id="KAK8727022.1"/>
    </source>
</evidence>
<proteinExistence type="predicted"/>
<protein>
    <recommendedName>
        <fullName evidence="3">VWFA domain-containing protein</fullName>
    </recommendedName>
</protein>
<keyword evidence="2" id="KW-0732">Signal</keyword>
<accession>A0AAW0W9D8</accession>
<dbReference type="NCBIfam" id="NF041940">
    <property type="entry name" value="choice_anch_X"/>
    <property type="match status" value="1"/>
</dbReference>
<dbReference type="InterPro" id="IPR036465">
    <property type="entry name" value="vWFA_dom_sf"/>
</dbReference>
<evidence type="ECO:0000256" key="1">
    <source>
        <dbReference type="SAM" id="Phobius"/>
    </source>
</evidence>
<evidence type="ECO:0000313" key="5">
    <source>
        <dbReference type="Proteomes" id="UP001445076"/>
    </source>
</evidence>
<feature type="chain" id="PRO_5043385004" description="VWFA domain-containing protein" evidence="2">
    <location>
        <begin position="20"/>
        <end position="1012"/>
    </location>
</feature>
<comment type="caution">
    <text evidence="4">The sequence shown here is derived from an EMBL/GenBank/DDBJ whole genome shotgun (WGS) entry which is preliminary data.</text>
</comment>
<dbReference type="InterPro" id="IPR013642">
    <property type="entry name" value="CLCA_N"/>
</dbReference>
<feature type="domain" description="VWFA" evidence="3">
    <location>
        <begin position="320"/>
        <end position="494"/>
    </location>
</feature>
<dbReference type="InterPro" id="IPR051266">
    <property type="entry name" value="CLCR"/>
</dbReference>
<dbReference type="Proteomes" id="UP001445076">
    <property type="component" value="Unassembled WGS sequence"/>
</dbReference>
<dbReference type="GO" id="GO:0032991">
    <property type="term" value="C:protein-containing complex"/>
    <property type="evidence" value="ECO:0007669"/>
    <property type="project" value="UniProtKB-ARBA"/>
</dbReference>
<dbReference type="SMART" id="SM00327">
    <property type="entry name" value="VWA"/>
    <property type="match status" value="1"/>
</dbReference>
<reference evidence="4 5" key="1">
    <citation type="journal article" date="2024" name="BMC Genomics">
        <title>Genome assembly of redclaw crayfish (Cherax quadricarinatus) provides insights into its immune adaptation and hypoxia tolerance.</title>
        <authorList>
            <person name="Liu Z."/>
            <person name="Zheng J."/>
            <person name="Li H."/>
            <person name="Fang K."/>
            <person name="Wang S."/>
            <person name="He J."/>
            <person name="Zhou D."/>
            <person name="Weng S."/>
            <person name="Chi M."/>
            <person name="Gu Z."/>
            <person name="He J."/>
            <person name="Li F."/>
            <person name="Wang M."/>
        </authorList>
    </citation>
    <scope>NUCLEOTIDE SEQUENCE [LARGE SCALE GENOMIC DNA]</scope>
    <source>
        <strain evidence="4">ZL_2023a</strain>
    </source>
</reference>
<keyword evidence="5" id="KW-1185">Reference proteome</keyword>
<dbReference type="SUPFAM" id="SSF53300">
    <property type="entry name" value="vWA-like"/>
    <property type="match status" value="1"/>
</dbReference>
<organism evidence="4 5">
    <name type="scientific">Cherax quadricarinatus</name>
    <name type="common">Australian red claw crayfish</name>
    <dbReference type="NCBI Taxonomy" id="27406"/>
    <lineage>
        <taxon>Eukaryota</taxon>
        <taxon>Metazoa</taxon>
        <taxon>Ecdysozoa</taxon>
        <taxon>Arthropoda</taxon>
        <taxon>Crustacea</taxon>
        <taxon>Multicrustacea</taxon>
        <taxon>Malacostraca</taxon>
        <taxon>Eumalacostraca</taxon>
        <taxon>Eucarida</taxon>
        <taxon>Decapoda</taxon>
        <taxon>Pleocyemata</taxon>
        <taxon>Astacidea</taxon>
        <taxon>Parastacoidea</taxon>
        <taxon>Parastacidae</taxon>
        <taxon>Cherax</taxon>
    </lineage>
</organism>
<dbReference type="PANTHER" id="PTHR10579">
    <property type="entry name" value="CALCIUM-ACTIVATED CHLORIDE CHANNEL REGULATOR"/>
    <property type="match status" value="1"/>
</dbReference>
<dbReference type="Pfam" id="PF08434">
    <property type="entry name" value="CLCA"/>
    <property type="match status" value="1"/>
</dbReference>
<dbReference type="AlphaFoldDB" id="A0AAW0W9D8"/>
<sequence>MARMAAMIVGVLTFSSVLGLVNSNIVLHENGYEGVVVAIGEGVPEDPNIIENLKMMFMEGSEVLNEATRQRAYFREVTIVVPSTWNYSEDYMATTGLGWVSGADVRVDLPHPLHGDSPYTLQLGGCGDPGEYIHLSPEYAAKMYSSLLPTFGSPGKVLVHEWAHLRWGVFDEYGEPATSTPTFYIGEDMQVHVTGCTEGIKGWLRNIDGSECHADASGMPDSQCHFFPAEDSDNNITASLMNLYFLDNVRMFCDNEELPHNPYAPNAHNMQCDGRSVWEVITQHQDFKDGVNPPRRKRAAETDLKPRFQVIQEAAKKKPRFVLLLDLSGSMDQFMKQLYQAVVRFVRDLVPTGSLLAVVSFANTSHLDLPFTVVPRDREDIVSKLPDTYVVGGYTAIGGALEFILQLVENTGTESEGLMVILITDGEETMYPKVETKLPAIKRKRIVINTVSFGPNATDSLELWAKETGGKSYYHSTGSSDSLSSLDALLYDSITTNLDQPDDQLLQVYRRTHEVAARGGLETGQVVLDSSLGHETRFTFTESIVSPYNPFSISASLQDPEGHLYSEHSLAWHYRLDNATRTIIFNIIEAMAGRWTYIIRNPAGHPRTYPQPDEVQVAVTSHPSRKTGQAPVRVKAWMSANNITYPEPALVFAYVSQGYSMVLDATVTAFIVPPTEEKSISFPLLDNGVGADLRSGDGIYSAFFTQYSGNGRYSVSATVSTSNRTAKLQALSGAPEGHLRQPGTSALRRLTLPLTVSLPEPDSTFAPGDLVPSEEPSGAPHAPCCGDVNRMRVEPFTRFTSGGIFKVHNYQPGDQQPPGRVTDLTVSFVYLYDALVSLTWTSPGDDLYTGTATVLELRYHESMSIHSNFHVGHQVNSSHLTSGDLTPRPAGQPHNITLKMLDRSVESLEGRAVFFVVRARDEMGNSGNLSNLATAYFPLKKYTRNIQEEQKMDAMSGLVVLVVLGVIILVMVIFVASVKMLHVRNRKARKEQQLVRREQQVLEGGNVNRFCG</sequence>
<dbReference type="CDD" id="cd00198">
    <property type="entry name" value="vWFA"/>
    <property type="match status" value="1"/>
</dbReference>
<dbReference type="PANTHER" id="PTHR10579:SF177">
    <property type="entry name" value="CALCIUM-ACTIVATED CHLORIDE CHANNEL REGULATOR 4-LIKE PROTEIN"/>
    <property type="match status" value="1"/>
</dbReference>
<dbReference type="Gene3D" id="3.40.50.410">
    <property type="entry name" value="von Willebrand factor, type A domain"/>
    <property type="match status" value="1"/>
</dbReference>
<evidence type="ECO:0000256" key="2">
    <source>
        <dbReference type="SAM" id="SignalP"/>
    </source>
</evidence>
<dbReference type="PROSITE" id="PS50234">
    <property type="entry name" value="VWFA"/>
    <property type="match status" value="1"/>
</dbReference>
<feature type="signal peptide" evidence="2">
    <location>
        <begin position="1"/>
        <end position="19"/>
    </location>
</feature>